<keyword evidence="3" id="KW-0808">Transferase</keyword>
<gene>
    <name evidence="5" type="ORF">A2310_07275</name>
</gene>
<dbReference type="PANTHER" id="PTHR11929:SF194">
    <property type="entry name" value="ALPHA-(1,3)-FUCOSYLTRANSFERASE 10"/>
    <property type="match status" value="1"/>
</dbReference>
<comment type="caution">
    <text evidence="5">The sequence shown here is derived from an EMBL/GenBank/DDBJ whole genome shotgun (WGS) entry which is preliminary data.</text>
</comment>
<proteinExistence type="inferred from homology"/>
<evidence type="ECO:0000256" key="1">
    <source>
        <dbReference type="ARBA" id="ARBA00008919"/>
    </source>
</evidence>
<organism evidence="5 6">
    <name type="scientific">candidate division WOR-1 bacterium RIFOXYB2_FULL_37_13</name>
    <dbReference type="NCBI Taxonomy" id="1802579"/>
    <lineage>
        <taxon>Bacteria</taxon>
        <taxon>Bacillati</taxon>
        <taxon>Saganbacteria</taxon>
    </lineage>
</organism>
<name>A0A1F4SQ30_UNCSA</name>
<protein>
    <recommendedName>
        <fullName evidence="4">Fucosyltransferase C-terminal domain-containing protein</fullName>
    </recommendedName>
</protein>
<dbReference type="Pfam" id="PF00852">
    <property type="entry name" value="Glyco_transf_10"/>
    <property type="match status" value="1"/>
</dbReference>
<reference evidence="5 6" key="1">
    <citation type="journal article" date="2016" name="Nat. Commun.">
        <title>Thousands of microbial genomes shed light on interconnected biogeochemical processes in an aquifer system.</title>
        <authorList>
            <person name="Anantharaman K."/>
            <person name="Brown C.T."/>
            <person name="Hug L.A."/>
            <person name="Sharon I."/>
            <person name="Castelle C.J."/>
            <person name="Probst A.J."/>
            <person name="Thomas B.C."/>
            <person name="Singh A."/>
            <person name="Wilkins M.J."/>
            <person name="Karaoz U."/>
            <person name="Brodie E.L."/>
            <person name="Williams K.H."/>
            <person name="Hubbard S.S."/>
            <person name="Banfield J.F."/>
        </authorList>
    </citation>
    <scope>NUCLEOTIDE SEQUENCE [LARGE SCALE GENOMIC DNA]</scope>
</reference>
<evidence type="ECO:0000256" key="2">
    <source>
        <dbReference type="ARBA" id="ARBA00022676"/>
    </source>
</evidence>
<dbReference type="STRING" id="1802579.A2310_07275"/>
<evidence type="ECO:0000313" key="6">
    <source>
        <dbReference type="Proteomes" id="UP000178417"/>
    </source>
</evidence>
<accession>A0A1F4SQ30</accession>
<evidence type="ECO:0000313" key="5">
    <source>
        <dbReference type="EMBL" id="OGC22552.1"/>
    </source>
</evidence>
<feature type="domain" description="Fucosyltransferase C-terminal" evidence="4">
    <location>
        <begin position="222"/>
        <end position="307"/>
    </location>
</feature>
<dbReference type="Gene3D" id="3.40.50.11660">
    <property type="entry name" value="Glycosyl transferase family 10, C-terminal domain"/>
    <property type="match status" value="1"/>
</dbReference>
<dbReference type="Proteomes" id="UP000178417">
    <property type="component" value="Unassembled WGS sequence"/>
</dbReference>
<dbReference type="InterPro" id="IPR001503">
    <property type="entry name" value="Glyco_trans_10"/>
</dbReference>
<dbReference type="InterPro" id="IPR055270">
    <property type="entry name" value="Glyco_tran_10_C"/>
</dbReference>
<dbReference type="SUPFAM" id="SSF53756">
    <property type="entry name" value="UDP-Glycosyltransferase/glycogen phosphorylase"/>
    <property type="match status" value="1"/>
</dbReference>
<dbReference type="PANTHER" id="PTHR11929">
    <property type="entry name" value="ALPHA- 1,3 -FUCOSYLTRANSFERASE"/>
    <property type="match status" value="1"/>
</dbReference>
<dbReference type="AlphaFoldDB" id="A0A1F4SQ30"/>
<dbReference type="EMBL" id="MEUB01000027">
    <property type="protein sequence ID" value="OGC22552.1"/>
    <property type="molecule type" value="Genomic_DNA"/>
</dbReference>
<evidence type="ECO:0000256" key="3">
    <source>
        <dbReference type="ARBA" id="ARBA00022679"/>
    </source>
</evidence>
<dbReference type="InterPro" id="IPR038577">
    <property type="entry name" value="GT10-like_C_sf"/>
</dbReference>
<sequence>MIIVFCNVYEEITKNNYLFNNPNVSIGDNLLQPWIDLKAYAEGHGIKVSTPDLVDMASVDAFFFIDMPDLNNKYFKFAINNNKSIYLLIVENGLIHSGNFDLSKHKYFKKIFTYYDDYIDNNKYFKINYSFKLPSQINKDISVKEKLCTMIAGNKSLKSALELYSERIKAIRWFGKNHPKDFDLYGFGWDDYPSSNSLFVKLFNKMRKKIMPPFPSYKGTVKRKNDVLLKYKFSICYENARDISGYITEKIFDCFFSACVPIYLGADNVTEYIPSECFIDKRKFNSYDSLYAFISNIRDDKYVNYLNSIEKFLNSNAAYQFSNEYFVKTLIKEIANR</sequence>
<evidence type="ECO:0000259" key="4">
    <source>
        <dbReference type="Pfam" id="PF00852"/>
    </source>
</evidence>
<keyword evidence="2" id="KW-0328">Glycosyltransferase</keyword>
<dbReference type="GO" id="GO:0016020">
    <property type="term" value="C:membrane"/>
    <property type="evidence" value="ECO:0007669"/>
    <property type="project" value="InterPro"/>
</dbReference>
<comment type="similarity">
    <text evidence="1">Belongs to the glycosyltransferase 10 family.</text>
</comment>
<dbReference type="GO" id="GO:0008417">
    <property type="term" value="F:fucosyltransferase activity"/>
    <property type="evidence" value="ECO:0007669"/>
    <property type="project" value="InterPro"/>
</dbReference>